<dbReference type="PANTHER" id="PTHR30244:SF34">
    <property type="entry name" value="DTDP-4-AMINO-4,6-DIDEOXYGALACTOSE TRANSAMINASE"/>
    <property type="match status" value="1"/>
</dbReference>
<dbReference type="RefSeq" id="WP_312873655.1">
    <property type="nucleotide sequence ID" value="NZ_JACCCO010000003.1"/>
</dbReference>
<keyword evidence="2" id="KW-0663">Pyridoxal phosphate</keyword>
<feature type="region of interest" description="Disordered" evidence="3">
    <location>
        <begin position="431"/>
        <end position="499"/>
    </location>
</feature>
<organism evidence="4 5">
    <name type="scientific">Streptosporangium sandarakinum</name>
    <dbReference type="NCBI Taxonomy" id="1260955"/>
    <lineage>
        <taxon>Bacteria</taxon>
        <taxon>Bacillati</taxon>
        <taxon>Actinomycetota</taxon>
        <taxon>Actinomycetes</taxon>
        <taxon>Streptosporangiales</taxon>
        <taxon>Streptosporangiaceae</taxon>
        <taxon>Streptosporangium</taxon>
    </lineage>
</organism>
<feature type="region of interest" description="Disordered" evidence="3">
    <location>
        <begin position="1"/>
        <end position="22"/>
    </location>
</feature>
<dbReference type="Gene3D" id="3.40.640.10">
    <property type="entry name" value="Type I PLP-dependent aspartate aminotransferase-like (Major domain)"/>
    <property type="match status" value="1"/>
</dbReference>
<dbReference type="Proteomes" id="UP000576393">
    <property type="component" value="Unassembled WGS sequence"/>
</dbReference>
<dbReference type="InterPro" id="IPR015424">
    <property type="entry name" value="PyrdxlP-dep_Trfase"/>
</dbReference>
<dbReference type="InterPro" id="IPR000653">
    <property type="entry name" value="DegT/StrS_aminotransferase"/>
</dbReference>
<feature type="compositionally biased region" description="Low complexity" evidence="3">
    <location>
        <begin position="431"/>
        <end position="478"/>
    </location>
</feature>
<dbReference type="GO" id="GO:0000271">
    <property type="term" value="P:polysaccharide biosynthetic process"/>
    <property type="evidence" value="ECO:0007669"/>
    <property type="project" value="TreeGrafter"/>
</dbReference>
<dbReference type="Gene3D" id="3.90.1150.10">
    <property type="entry name" value="Aspartate Aminotransferase, domain 1"/>
    <property type="match status" value="1"/>
</dbReference>
<name>A0A852V3J8_9ACTN</name>
<dbReference type="GO" id="GO:0008483">
    <property type="term" value="F:transaminase activity"/>
    <property type="evidence" value="ECO:0007669"/>
    <property type="project" value="TreeGrafter"/>
</dbReference>
<dbReference type="InterPro" id="IPR015421">
    <property type="entry name" value="PyrdxlP-dep_Trfase_major"/>
</dbReference>
<evidence type="ECO:0000256" key="2">
    <source>
        <dbReference type="RuleBase" id="RU004508"/>
    </source>
</evidence>
<comment type="similarity">
    <text evidence="2">Belongs to the DegT/DnrJ/EryC1 family.</text>
</comment>
<protein>
    <submittedName>
        <fullName evidence="4">dTDP-4-amino-4,6-dideoxygalactose transaminase</fullName>
    </submittedName>
</protein>
<dbReference type="EMBL" id="JACCCO010000003">
    <property type="protein sequence ID" value="NYF44397.1"/>
    <property type="molecule type" value="Genomic_DNA"/>
</dbReference>
<dbReference type="AlphaFoldDB" id="A0A852V3J8"/>
<feature type="compositionally biased region" description="Polar residues" evidence="3">
    <location>
        <begin position="1"/>
        <end position="18"/>
    </location>
</feature>
<dbReference type="GO" id="GO:0030170">
    <property type="term" value="F:pyridoxal phosphate binding"/>
    <property type="evidence" value="ECO:0007669"/>
    <property type="project" value="TreeGrafter"/>
</dbReference>
<evidence type="ECO:0000313" key="4">
    <source>
        <dbReference type="EMBL" id="NYF44397.1"/>
    </source>
</evidence>
<accession>A0A852V3J8</accession>
<sequence length="499" mass="53218">MDGTEESSTPVRPQARTGQTEDTRLALYGGSPVRHAPWPTYDKGAVFVHPEDEEAAMRAVRSHLYFRYDHRAQHETECGALEEELRRYFGSRHALAVSSGTAALALAIMAAGIPPGSLVACPGFTFVATPSAIVLAGCTPLLVEVDENLHMDLDDLRRRWTPEIKAILVVHMRGFAADMEALTRFAAEMGVPVIEDAVPALGAELRGRKLGTFGLAGAFSTQSDKSLNCGEGGFLVTDDSVLFARAVVLSGAYEGRFRRHFPDGDPPIGTDLDLPLLSFRMDEIRAALLRSELERLPVRLERFRANYSYVAAALAGVPGIEIRQPVAPGAYLGEAFIFRVPGGDAEWFARALRHEGIDARNLGSDEDVNVRVFWNWRFMFGGLTAEQVRALLPATTRHLREAVDVPLSSSLSPADCDQLVRAVRKVAEAARPAAGPPAEALAVPESGLPAGAHAGPAPGTAGTAGPRPVPDTVPDTVPSTGASAVPDGGTAGVARAGRR</sequence>
<keyword evidence="5" id="KW-1185">Reference proteome</keyword>
<dbReference type="Pfam" id="PF01041">
    <property type="entry name" value="DegT_DnrJ_EryC1"/>
    <property type="match status" value="1"/>
</dbReference>
<evidence type="ECO:0000256" key="3">
    <source>
        <dbReference type="SAM" id="MobiDB-lite"/>
    </source>
</evidence>
<proteinExistence type="inferred from homology"/>
<reference evidence="4 5" key="1">
    <citation type="submission" date="2020-07" db="EMBL/GenBank/DDBJ databases">
        <title>Sequencing the genomes of 1000 actinobacteria strains.</title>
        <authorList>
            <person name="Klenk H.-P."/>
        </authorList>
    </citation>
    <scope>NUCLEOTIDE SEQUENCE [LARGE SCALE GENOMIC DNA]</scope>
    <source>
        <strain evidence="4 5">DSM 45763</strain>
    </source>
</reference>
<dbReference type="InterPro" id="IPR015422">
    <property type="entry name" value="PyrdxlP-dep_Trfase_small"/>
</dbReference>
<comment type="caution">
    <text evidence="4">The sequence shown here is derived from an EMBL/GenBank/DDBJ whole genome shotgun (WGS) entry which is preliminary data.</text>
</comment>
<dbReference type="PANTHER" id="PTHR30244">
    <property type="entry name" value="TRANSAMINASE"/>
    <property type="match status" value="1"/>
</dbReference>
<gene>
    <name evidence="4" type="ORF">HDA43_006624</name>
</gene>
<comment type="cofactor">
    <cofactor evidence="1">
        <name>pyridoxal 5'-phosphate</name>
        <dbReference type="ChEBI" id="CHEBI:597326"/>
    </cofactor>
</comment>
<dbReference type="SUPFAM" id="SSF53383">
    <property type="entry name" value="PLP-dependent transferases"/>
    <property type="match status" value="1"/>
</dbReference>
<evidence type="ECO:0000256" key="1">
    <source>
        <dbReference type="ARBA" id="ARBA00001933"/>
    </source>
</evidence>
<evidence type="ECO:0000313" key="5">
    <source>
        <dbReference type="Proteomes" id="UP000576393"/>
    </source>
</evidence>